<evidence type="ECO:0000256" key="6">
    <source>
        <dbReference type="ARBA" id="ARBA00047984"/>
    </source>
</evidence>
<evidence type="ECO:0000256" key="8">
    <source>
        <dbReference type="RuleBase" id="RU000492"/>
    </source>
</evidence>
<evidence type="ECO:0000256" key="2">
    <source>
        <dbReference type="ARBA" id="ARBA00022741"/>
    </source>
</evidence>
<comment type="similarity">
    <text evidence="8">Belongs to the DEAD box helicase family.</text>
</comment>
<dbReference type="Gene3D" id="3.40.50.300">
    <property type="entry name" value="P-loop containing nucleotide triphosphate hydrolases"/>
    <property type="match status" value="2"/>
</dbReference>
<evidence type="ECO:0000256" key="1">
    <source>
        <dbReference type="ARBA" id="ARBA00012552"/>
    </source>
</evidence>
<accession>A0A167URQ6</accession>
<keyword evidence="14" id="KW-1185">Reference proteome</keyword>
<evidence type="ECO:0000256" key="9">
    <source>
        <dbReference type="SAM" id="MobiDB-lite"/>
    </source>
</evidence>
<dbReference type="PANTHER" id="PTHR47958">
    <property type="entry name" value="ATP-DEPENDENT RNA HELICASE DBP3"/>
    <property type="match status" value="1"/>
</dbReference>
<keyword evidence="5 8" id="KW-0067">ATP-binding</keyword>
<dbReference type="GO" id="GO:0016787">
    <property type="term" value="F:hydrolase activity"/>
    <property type="evidence" value="ECO:0007669"/>
    <property type="project" value="UniProtKB-KW"/>
</dbReference>
<evidence type="ECO:0000256" key="3">
    <source>
        <dbReference type="ARBA" id="ARBA00022801"/>
    </source>
</evidence>
<dbReference type="InterPro" id="IPR011545">
    <property type="entry name" value="DEAD/DEAH_box_helicase_dom"/>
</dbReference>
<dbReference type="InterPro" id="IPR014014">
    <property type="entry name" value="RNA_helicase_DEAD_Q_motif"/>
</dbReference>
<dbReference type="Pfam" id="PF00270">
    <property type="entry name" value="DEAD"/>
    <property type="match status" value="1"/>
</dbReference>
<evidence type="ECO:0000256" key="4">
    <source>
        <dbReference type="ARBA" id="ARBA00022806"/>
    </source>
</evidence>
<dbReference type="EMBL" id="AZHD01000007">
    <property type="protein sequence ID" value="OAA61837.1"/>
    <property type="molecule type" value="Genomic_DNA"/>
</dbReference>
<proteinExistence type="inferred from homology"/>
<gene>
    <name evidence="13" type="ORF">SPI_04696</name>
</gene>
<evidence type="ECO:0000313" key="13">
    <source>
        <dbReference type="EMBL" id="OAA61837.1"/>
    </source>
</evidence>
<evidence type="ECO:0000259" key="11">
    <source>
        <dbReference type="PROSITE" id="PS51194"/>
    </source>
</evidence>
<dbReference type="PROSITE" id="PS51194">
    <property type="entry name" value="HELICASE_CTER"/>
    <property type="match status" value="1"/>
</dbReference>
<dbReference type="PROSITE" id="PS51195">
    <property type="entry name" value="Q_MOTIF"/>
    <property type="match status" value="1"/>
</dbReference>
<dbReference type="GO" id="GO:0003676">
    <property type="term" value="F:nucleic acid binding"/>
    <property type="evidence" value="ECO:0007669"/>
    <property type="project" value="InterPro"/>
</dbReference>
<keyword evidence="3 8" id="KW-0378">Hydrolase</keyword>
<dbReference type="OrthoDB" id="196131at2759"/>
<feature type="compositionally biased region" description="Polar residues" evidence="9">
    <location>
        <begin position="1"/>
        <end position="17"/>
    </location>
</feature>
<comment type="caution">
    <text evidence="13">The sequence shown here is derived from an EMBL/GenBank/DDBJ whole genome shotgun (WGS) entry which is preliminary data.</text>
</comment>
<feature type="domain" description="Helicase ATP-binding" evidence="10">
    <location>
        <begin position="189"/>
        <end position="385"/>
    </location>
</feature>
<dbReference type="Pfam" id="PF00271">
    <property type="entry name" value="Helicase_C"/>
    <property type="match status" value="1"/>
</dbReference>
<dbReference type="AlphaFoldDB" id="A0A167URQ6"/>
<feature type="domain" description="DEAD-box RNA helicase Q" evidence="12">
    <location>
        <begin position="158"/>
        <end position="186"/>
    </location>
</feature>
<feature type="short sequence motif" description="Q motif" evidence="7">
    <location>
        <begin position="158"/>
        <end position="186"/>
    </location>
</feature>
<feature type="compositionally biased region" description="Polar residues" evidence="9">
    <location>
        <begin position="27"/>
        <end position="44"/>
    </location>
</feature>
<evidence type="ECO:0000259" key="10">
    <source>
        <dbReference type="PROSITE" id="PS51192"/>
    </source>
</evidence>
<dbReference type="InterPro" id="IPR014001">
    <property type="entry name" value="Helicase_ATP-bd"/>
</dbReference>
<dbReference type="PROSITE" id="PS51192">
    <property type="entry name" value="HELICASE_ATP_BIND_1"/>
    <property type="match status" value="1"/>
</dbReference>
<keyword evidence="2 8" id="KW-0547">Nucleotide-binding</keyword>
<keyword evidence="4 8" id="KW-0347">Helicase</keyword>
<dbReference type="CDD" id="cd18787">
    <property type="entry name" value="SF2_C_DEAD"/>
    <property type="match status" value="1"/>
</dbReference>
<dbReference type="SMART" id="SM00487">
    <property type="entry name" value="DEXDc"/>
    <property type="match status" value="1"/>
</dbReference>
<evidence type="ECO:0000256" key="5">
    <source>
        <dbReference type="ARBA" id="ARBA00022840"/>
    </source>
</evidence>
<reference evidence="13 14" key="1">
    <citation type="journal article" date="2016" name="Genome Biol. Evol.">
        <title>Divergent and convergent evolution of fungal pathogenicity.</title>
        <authorList>
            <person name="Shang Y."/>
            <person name="Xiao G."/>
            <person name="Zheng P."/>
            <person name="Cen K."/>
            <person name="Zhan S."/>
            <person name="Wang C."/>
        </authorList>
    </citation>
    <scope>NUCLEOTIDE SEQUENCE [LARGE SCALE GENOMIC DNA]</scope>
    <source>
        <strain evidence="13 14">RCEF 264</strain>
    </source>
</reference>
<evidence type="ECO:0000313" key="14">
    <source>
        <dbReference type="Proteomes" id="UP000076874"/>
    </source>
</evidence>
<sequence length="658" mass="72222">MPLPSWGQNDDPSSGGQDNMLAGNWVQPDTNTNDENAQSVSGQNAGEADGSAPSVKLELYPNFEPERQKIKEAGWVETKPYNYEAYNSQEPTITRDWANNARVYEWNGEEGDVGPESPELEIELFGDPDKRSGTGIDFSTLTEINVRQEGEVRINPIEYFDHAGLHPVMRRNVELAGYKVPTPIQMYCLPAILQGFDVMGIAQTGSGKTAAYLIPILNNLMGKAKKLAAPRPNPATYQPGIDLPARAEPLVVIVAPSRELGIQIFNEARKFCYRTMLRPCVVYGGGPIRGQLEQLSRGCDLLVATPGRLMDIMDRPNHLSLRRVKYMVIDEADEMLHDDWNDELTRILSGGDQEDGDLKYMMFSATFPKRLRDLAKEYLANNHIHFRVGRAGSTHGNIQQVISNIDPANKRKAVVELLNSIPPGRTIIFVNRKQTADELDDFLYNLGLPCTSIHSGRTQMEREDAMRAFRAGDCPIMISTGVAARGIDVHNVNHVVNYDLPSIDHGGIEEYVHRIGRTGRIGHRGLATSFYTERDEPLASVLTRTLLETKQEIPDFLEQYIPEGEGRDNLKFEADSDYEGSQMGDVGDEGWNDGGGDAWGATGDAAVGEDAWGGHDNEDAVHIEGANAGSKDAWGSTGPVDTWGGGGGPGGNASDAAW</sequence>
<dbReference type="SUPFAM" id="SSF52540">
    <property type="entry name" value="P-loop containing nucleoside triphosphate hydrolases"/>
    <property type="match status" value="1"/>
</dbReference>
<dbReference type="PROSITE" id="PS00039">
    <property type="entry name" value="DEAD_ATP_HELICASE"/>
    <property type="match status" value="1"/>
</dbReference>
<protein>
    <recommendedName>
        <fullName evidence="1">RNA helicase</fullName>
        <ecNumber evidence="1">3.6.4.13</ecNumber>
    </recommendedName>
</protein>
<dbReference type="EC" id="3.6.4.13" evidence="1"/>
<dbReference type="SMART" id="SM00490">
    <property type="entry name" value="HELICc"/>
    <property type="match status" value="1"/>
</dbReference>
<comment type="catalytic activity">
    <reaction evidence="6">
        <text>ATP + H2O = ADP + phosphate + H(+)</text>
        <dbReference type="Rhea" id="RHEA:13065"/>
        <dbReference type="ChEBI" id="CHEBI:15377"/>
        <dbReference type="ChEBI" id="CHEBI:15378"/>
        <dbReference type="ChEBI" id="CHEBI:30616"/>
        <dbReference type="ChEBI" id="CHEBI:43474"/>
        <dbReference type="ChEBI" id="CHEBI:456216"/>
        <dbReference type="EC" id="3.6.4.13"/>
    </reaction>
</comment>
<dbReference type="STRING" id="1081102.A0A167URQ6"/>
<name>A0A167URQ6_9HYPO</name>
<feature type="domain" description="Helicase C-terminal" evidence="11">
    <location>
        <begin position="413"/>
        <end position="561"/>
    </location>
</feature>
<dbReference type="GO" id="GO:0005524">
    <property type="term" value="F:ATP binding"/>
    <property type="evidence" value="ECO:0007669"/>
    <property type="project" value="UniProtKB-KW"/>
</dbReference>
<feature type="region of interest" description="Disordered" evidence="9">
    <location>
        <begin position="627"/>
        <end position="658"/>
    </location>
</feature>
<feature type="region of interest" description="Disordered" evidence="9">
    <location>
        <begin position="1"/>
        <end position="55"/>
    </location>
</feature>
<dbReference type="InterPro" id="IPR001650">
    <property type="entry name" value="Helicase_C-like"/>
</dbReference>
<dbReference type="Proteomes" id="UP000076874">
    <property type="component" value="Unassembled WGS sequence"/>
</dbReference>
<evidence type="ECO:0000259" key="12">
    <source>
        <dbReference type="PROSITE" id="PS51195"/>
    </source>
</evidence>
<evidence type="ECO:0000256" key="7">
    <source>
        <dbReference type="PROSITE-ProRule" id="PRU00552"/>
    </source>
</evidence>
<dbReference type="InterPro" id="IPR027417">
    <property type="entry name" value="P-loop_NTPase"/>
</dbReference>
<dbReference type="GO" id="GO:0003724">
    <property type="term" value="F:RNA helicase activity"/>
    <property type="evidence" value="ECO:0007669"/>
    <property type="project" value="UniProtKB-EC"/>
</dbReference>
<organism evidence="13 14">
    <name type="scientific">Niveomyces insectorum RCEF 264</name>
    <dbReference type="NCBI Taxonomy" id="1081102"/>
    <lineage>
        <taxon>Eukaryota</taxon>
        <taxon>Fungi</taxon>
        <taxon>Dikarya</taxon>
        <taxon>Ascomycota</taxon>
        <taxon>Pezizomycotina</taxon>
        <taxon>Sordariomycetes</taxon>
        <taxon>Hypocreomycetidae</taxon>
        <taxon>Hypocreales</taxon>
        <taxon>Cordycipitaceae</taxon>
        <taxon>Niveomyces</taxon>
    </lineage>
</organism>
<dbReference type="InterPro" id="IPR000629">
    <property type="entry name" value="RNA-helicase_DEAD-box_CS"/>
</dbReference>